<keyword evidence="12" id="KW-0645">Protease</keyword>
<evidence type="ECO:0000256" key="4">
    <source>
        <dbReference type="ARBA" id="ARBA00022960"/>
    </source>
</evidence>
<dbReference type="InterPro" id="IPR001967">
    <property type="entry name" value="Peptidase_S11_N"/>
</dbReference>
<dbReference type="RefSeq" id="WP_062319259.1">
    <property type="nucleotide sequence ID" value="NZ_BJWJ01000012.1"/>
</dbReference>
<keyword evidence="5" id="KW-0573">Peptidoglycan synthesis</keyword>
<evidence type="ECO:0000256" key="1">
    <source>
        <dbReference type="ARBA" id="ARBA00007164"/>
    </source>
</evidence>
<keyword evidence="3" id="KW-0378">Hydrolase</keyword>
<dbReference type="GO" id="GO:0006508">
    <property type="term" value="P:proteolysis"/>
    <property type="evidence" value="ECO:0007669"/>
    <property type="project" value="InterPro"/>
</dbReference>
<evidence type="ECO:0000313" key="12">
    <source>
        <dbReference type="EMBL" id="SFS44122.1"/>
    </source>
</evidence>
<keyword evidence="2" id="KW-0732">Signal</keyword>
<sequence length="278" mass="30882">MEKIRQRGLVLLILSIIIYTASMTPVQAFSFEKAVVLNGLTGDVLYEKQAYEASRVASLTKIMTAVVALEYGQLSDTTTVSQAASEMTGSSVYLKVGQHVTLEELLYALMLRSGNDASMAIAEMIGGSEAGFVFLMNQKARMLGLHQSTFKNPHGLDEENHVSSAYDLAVLTRHALTFPDFINITSERVYQSKVSTYPWLHKHKLVKYQYAQTILGKTGYTTLAGRTLMTVFRKDQHPVIVVTLNAPNDWADHQSLMRQVTIPKEPDVFPYLGVSLCP</sequence>
<keyword evidence="6" id="KW-0961">Cell wall biogenesis/degradation</keyword>
<evidence type="ECO:0000256" key="3">
    <source>
        <dbReference type="ARBA" id="ARBA00022801"/>
    </source>
</evidence>
<evidence type="ECO:0000256" key="2">
    <source>
        <dbReference type="ARBA" id="ARBA00022729"/>
    </source>
</evidence>
<dbReference type="PRINTS" id="PR00725">
    <property type="entry name" value="DADACBPTASE1"/>
</dbReference>
<dbReference type="AlphaFoldDB" id="A0A1I6PVD3"/>
<organism evidence="12 13">
    <name type="scientific">Halolactibacillus miurensis</name>
    <dbReference type="NCBI Taxonomy" id="306541"/>
    <lineage>
        <taxon>Bacteria</taxon>
        <taxon>Bacillati</taxon>
        <taxon>Bacillota</taxon>
        <taxon>Bacilli</taxon>
        <taxon>Bacillales</taxon>
        <taxon>Bacillaceae</taxon>
        <taxon>Halolactibacillus</taxon>
    </lineage>
</organism>
<evidence type="ECO:0000313" key="13">
    <source>
        <dbReference type="Proteomes" id="UP000199139"/>
    </source>
</evidence>
<reference evidence="11 14" key="2">
    <citation type="submission" date="2019-07" db="EMBL/GenBank/DDBJ databases">
        <title>Whole genome shotgun sequence of Halolactibacillus miurensis NBRC 100873.</title>
        <authorList>
            <person name="Hosoyama A."/>
            <person name="Uohara A."/>
            <person name="Ohji S."/>
            <person name="Ichikawa N."/>
        </authorList>
    </citation>
    <scope>NUCLEOTIDE SEQUENCE [LARGE SCALE GENOMIC DNA]</scope>
    <source>
        <strain evidence="11 14">NBRC 100873</strain>
    </source>
</reference>
<evidence type="ECO:0000313" key="14">
    <source>
        <dbReference type="Proteomes" id="UP000321773"/>
    </source>
</evidence>
<proteinExistence type="inferred from homology"/>
<keyword evidence="4" id="KW-0133">Cell shape</keyword>
<dbReference type="GO" id="GO:0009002">
    <property type="term" value="F:serine-type D-Ala-D-Ala carboxypeptidase activity"/>
    <property type="evidence" value="ECO:0007669"/>
    <property type="project" value="InterPro"/>
</dbReference>
<evidence type="ECO:0000313" key="11">
    <source>
        <dbReference type="EMBL" id="GEM04470.1"/>
    </source>
</evidence>
<name>A0A1I6PVD3_9BACI</name>
<keyword evidence="14" id="KW-1185">Reference proteome</keyword>
<feature type="active site" description="Acyl-ester intermediate" evidence="7">
    <location>
        <position position="58"/>
    </location>
</feature>
<dbReference type="SUPFAM" id="SSF56601">
    <property type="entry name" value="beta-lactamase/transpeptidase-like"/>
    <property type="match status" value="1"/>
</dbReference>
<dbReference type="InterPro" id="IPR018044">
    <property type="entry name" value="Peptidase_S11"/>
</dbReference>
<evidence type="ECO:0000259" key="10">
    <source>
        <dbReference type="Pfam" id="PF00768"/>
    </source>
</evidence>
<feature type="binding site" evidence="8">
    <location>
        <position position="217"/>
    </location>
    <ligand>
        <name>substrate</name>
    </ligand>
</feature>
<evidence type="ECO:0000256" key="6">
    <source>
        <dbReference type="ARBA" id="ARBA00023316"/>
    </source>
</evidence>
<keyword evidence="12" id="KW-0121">Carboxypeptidase</keyword>
<dbReference type="GO" id="GO:0071555">
    <property type="term" value="P:cell wall organization"/>
    <property type="evidence" value="ECO:0007669"/>
    <property type="project" value="UniProtKB-KW"/>
</dbReference>
<feature type="domain" description="Peptidase S11 D-alanyl-D-alanine carboxypeptidase A N-terminal" evidence="10">
    <location>
        <begin position="30"/>
        <end position="247"/>
    </location>
</feature>
<dbReference type="InterPro" id="IPR012338">
    <property type="entry name" value="Beta-lactam/transpept-like"/>
</dbReference>
<dbReference type="EMBL" id="BJWJ01000012">
    <property type="protein sequence ID" value="GEM04470.1"/>
    <property type="molecule type" value="Genomic_DNA"/>
</dbReference>
<dbReference type="Gene3D" id="3.40.710.10">
    <property type="entry name" value="DD-peptidase/beta-lactamase superfamily"/>
    <property type="match status" value="1"/>
</dbReference>
<evidence type="ECO:0000256" key="7">
    <source>
        <dbReference type="PIRSR" id="PIRSR618044-1"/>
    </source>
</evidence>
<dbReference type="Proteomes" id="UP000321773">
    <property type="component" value="Unassembled WGS sequence"/>
</dbReference>
<evidence type="ECO:0000256" key="5">
    <source>
        <dbReference type="ARBA" id="ARBA00022984"/>
    </source>
</evidence>
<dbReference type="PANTHER" id="PTHR21581">
    <property type="entry name" value="D-ALANYL-D-ALANINE CARBOXYPEPTIDASE"/>
    <property type="match status" value="1"/>
</dbReference>
<dbReference type="Pfam" id="PF00768">
    <property type="entry name" value="Peptidase_S11"/>
    <property type="match status" value="1"/>
</dbReference>
<dbReference type="GO" id="GO:0009252">
    <property type="term" value="P:peptidoglycan biosynthetic process"/>
    <property type="evidence" value="ECO:0007669"/>
    <property type="project" value="UniProtKB-KW"/>
</dbReference>
<dbReference type="STRING" id="306541.SAMN05421668_102223"/>
<gene>
    <name evidence="11" type="ORF">HMI01_14580</name>
    <name evidence="12" type="ORF">SAMN05421668_102223</name>
</gene>
<dbReference type="GO" id="GO:0008360">
    <property type="term" value="P:regulation of cell shape"/>
    <property type="evidence" value="ECO:0007669"/>
    <property type="project" value="UniProtKB-KW"/>
</dbReference>
<protein>
    <submittedName>
        <fullName evidence="12">D-alanyl-D-alanine carboxypeptidase</fullName>
    </submittedName>
</protein>
<comment type="similarity">
    <text evidence="1 9">Belongs to the peptidase S11 family.</text>
</comment>
<dbReference type="OrthoDB" id="9791132at2"/>
<dbReference type="EMBL" id="FPAI01000002">
    <property type="protein sequence ID" value="SFS44122.1"/>
    <property type="molecule type" value="Genomic_DNA"/>
</dbReference>
<reference evidence="12 13" key="1">
    <citation type="submission" date="2016-10" db="EMBL/GenBank/DDBJ databases">
        <authorList>
            <person name="de Groot N.N."/>
        </authorList>
    </citation>
    <scope>NUCLEOTIDE SEQUENCE [LARGE SCALE GENOMIC DNA]</scope>
    <source>
        <strain evidence="12 13">DSM 17074</strain>
    </source>
</reference>
<dbReference type="PANTHER" id="PTHR21581:SF33">
    <property type="entry name" value="D-ALANYL-D-ALANINE CARBOXYPEPTIDASE DACB"/>
    <property type="match status" value="1"/>
</dbReference>
<evidence type="ECO:0000256" key="9">
    <source>
        <dbReference type="RuleBase" id="RU004016"/>
    </source>
</evidence>
<dbReference type="Proteomes" id="UP000199139">
    <property type="component" value="Unassembled WGS sequence"/>
</dbReference>
<feature type="active site" evidence="7">
    <location>
        <position position="113"/>
    </location>
</feature>
<evidence type="ECO:0000256" key="8">
    <source>
        <dbReference type="PIRSR" id="PIRSR618044-2"/>
    </source>
</evidence>
<accession>A0A1I6PVD3</accession>
<feature type="active site" description="Proton acceptor" evidence="7">
    <location>
        <position position="61"/>
    </location>
</feature>